<reference evidence="3" key="2">
    <citation type="submission" date="2025-09" db="UniProtKB">
        <authorList>
            <consortium name="Ensembl"/>
        </authorList>
    </citation>
    <scope>IDENTIFICATION</scope>
</reference>
<feature type="domain" description="Methyl-CpG binding protein 2/3 C-terminal" evidence="1">
    <location>
        <begin position="93"/>
        <end position="159"/>
    </location>
</feature>
<dbReference type="Pfam" id="PF14048">
    <property type="entry name" value="MBD_C"/>
    <property type="match status" value="1"/>
</dbReference>
<dbReference type="GeneTree" id="ENSGT00950000183005"/>
<accession>A0A8C6D097</accession>
<sequence length="207" mass="23425">ADAPGFSSPCLVPVLEKLKSNMMPQTLEKKRQYYFDKSEQSHCDETALPIRLTSCIFQRPVTKITSHPGNVVRHHQFCAFRRLLGLQAYSPVGELFRTMDSANVSRIFAQLGVGESLCHVGAWSLHTSPEPILAQFSDGAELDPGLWLFFPHTIYRQPVTEIFIGSLGKSREQGRDWLWPGGQRGFPGRQREPGVLRARFKNRRKSS</sequence>
<dbReference type="InterPro" id="IPR032343">
    <property type="entry name" value="MBD2/MBD3_p55-bd"/>
</dbReference>
<evidence type="ECO:0000313" key="4">
    <source>
        <dbReference type="Proteomes" id="UP000694544"/>
    </source>
</evidence>
<protein>
    <submittedName>
        <fullName evidence="3">Uncharacterized protein</fullName>
    </submittedName>
</protein>
<name>A0A8C6D097_MOSMO</name>
<dbReference type="GO" id="GO:0005634">
    <property type="term" value="C:nucleus"/>
    <property type="evidence" value="ECO:0007669"/>
    <property type="project" value="UniProtKB-ARBA"/>
</dbReference>
<reference evidence="3" key="1">
    <citation type="submission" date="2025-08" db="UniProtKB">
        <authorList>
            <consortium name="Ensembl"/>
        </authorList>
    </citation>
    <scope>IDENTIFICATION</scope>
</reference>
<dbReference type="AlphaFoldDB" id="A0A8C6D097"/>
<evidence type="ECO:0000259" key="2">
    <source>
        <dbReference type="Pfam" id="PF16564"/>
    </source>
</evidence>
<evidence type="ECO:0000313" key="3">
    <source>
        <dbReference type="Ensembl" id="ENSMMSP00000004952.1"/>
    </source>
</evidence>
<dbReference type="Proteomes" id="UP000694544">
    <property type="component" value="Unplaced"/>
</dbReference>
<feature type="domain" description="Methyl-CpG-binding" evidence="2">
    <location>
        <begin position="28"/>
        <end position="88"/>
    </location>
</feature>
<dbReference type="Pfam" id="PF16564">
    <property type="entry name" value="MBDa"/>
    <property type="match status" value="1"/>
</dbReference>
<dbReference type="Ensembl" id="ENSMMST00000005387.1">
    <property type="protein sequence ID" value="ENSMMSP00000004952.1"/>
    <property type="gene ID" value="ENSMMSG00000003728.1"/>
</dbReference>
<proteinExistence type="predicted"/>
<dbReference type="InterPro" id="IPR025884">
    <property type="entry name" value="MeCpG-bd_2/3_C_dom"/>
</dbReference>
<evidence type="ECO:0000259" key="1">
    <source>
        <dbReference type="Pfam" id="PF14048"/>
    </source>
</evidence>
<keyword evidence="4" id="KW-1185">Reference proteome</keyword>
<organism evidence="3 4">
    <name type="scientific">Moschus moschiferus</name>
    <name type="common">Siberian musk deer</name>
    <name type="synonym">Moschus sibiricus</name>
    <dbReference type="NCBI Taxonomy" id="68415"/>
    <lineage>
        <taxon>Eukaryota</taxon>
        <taxon>Metazoa</taxon>
        <taxon>Chordata</taxon>
        <taxon>Craniata</taxon>
        <taxon>Vertebrata</taxon>
        <taxon>Euteleostomi</taxon>
        <taxon>Mammalia</taxon>
        <taxon>Eutheria</taxon>
        <taxon>Laurasiatheria</taxon>
        <taxon>Artiodactyla</taxon>
        <taxon>Ruminantia</taxon>
        <taxon>Pecora</taxon>
        <taxon>Moschidae</taxon>
        <taxon>Moschus</taxon>
    </lineage>
</organism>